<dbReference type="GO" id="GO:0009279">
    <property type="term" value="C:cell outer membrane"/>
    <property type="evidence" value="ECO:0007669"/>
    <property type="project" value="InterPro"/>
</dbReference>
<dbReference type="InterPro" id="IPR020080">
    <property type="entry name" value="OM_adhesin/peptidase_omptin"/>
</dbReference>
<keyword evidence="1" id="KW-0378">Hydrolase</keyword>
<dbReference type="GO" id="GO:0006508">
    <property type="term" value="P:proteolysis"/>
    <property type="evidence" value="ECO:0007669"/>
    <property type="project" value="UniProtKB-KW"/>
</dbReference>
<dbReference type="AlphaFoldDB" id="A0A713TVX6"/>
<keyword evidence="1" id="KW-0645">Protease</keyword>
<protein>
    <submittedName>
        <fullName evidence="1">Omptin family outer membrane protease</fullName>
    </submittedName>
</protein>
<evidence type="ECO:0000313" key="1">
    <source>
        <dbReference type="EMBL" id="HAD3758741.1"/>
    </source>
</evidence>
<dbReference type="SUPFAM" id="SSF69917">
    <property type="entry name" value="OMPT-like"/>
    <property type="match status" value="1"/>
</dbReference>
<reference evidence="1" key="2">
    <citation type="submission" date="2019-01" db="EMBL/GenBank/DDBJ databases">
        <authorList>
            <consortium name="NCBI Pathogen Detection Project"/>
        </authorList>
    </citation>
    <scope>NUCLEOTIDE SEQUENCE</scope>
    <source>
        <strain evidence="1">CT18</strain>
    </source>
</reference>
<dbReference type="InterPro" id="IPR053724">
    <property type="entry name" value="OMP_A26_sf"/>
</dbReference>
<comment type="caution">
    <text evidence="1">The sequence shown here is derived from an EMBL/GenBank/DDBJ whole genome shotgun (WGS) entry which is preliminary data.</text>
</comment>
<dbReference type="GO" id="GO:0004190">
    <property type="term" value="F:aspartic-type endopeptidase activity"/>
    <property type="evidence" value="ECO:0007669"/>
    <property type="project" value="InterPro"/>
</dbReference>
<sequence length="43" mass="4535">YEEGKGGTQIIDKTSGNTAYFGGDAAGIANNNYTVTAGLQYRF</sequence>
<organism evidence="1">
    <name type="scientific">Salmonella enterica subsp. enterica serovar Typhi str. CT18</name>
    <dbReference type="NCBI Taxonomy" id="220341"/>
    <lineage>
        <taxon>Bacteria</taxon>
        <taxon>Pseudomonadati</taxon>
        <taxon>Pseudomonadota</taxon>
        <taxon>Gammaproteobacteria</taxon>
        <taxon>Enterobacterales</taxon>
        <taxon>Enterobacteriaceae</taxon>
        <taxon>Salmonella</taxon>
    </lineage>
</organism>
<dbReference type="EMBL" id="DAAOTM010000016">
    <property type="protein sequence ID" value="HAD3758741.1"/>
    <property type="molecule type" value="Genomic_DNA"/>
</dbReference>
<proteinExistence type="predicted"/>
<name>A0A713TVX6_SALTI</name>
<feature type="non-terminal residue" evidence="1">
    <location>
        <position position="1"/>
    </location>
</feature>
<reference evidence="1" key="1">
    <citation type="journal article" date="2018" name="Genome Biol.">
        <title>SKESA: strategic k-mer extension for scrupulous assemblies.</title>
        <authorList>
            <person name="Souvorov A."/>
            <person name="Agarwala R."/>
            <person name="Lipman D.J."/>
        </authorList>
    </citation>
    <scope>NUCLEOTIDE SEQUENCE</scope>
    <source>
        <strain evidence="1">CT18</strain>
    </source>
</reference>
<accession>A0A713TVX6</accession>
<dbReference type="Pfam" id="PF01278">
    <property type="entry name" value="Omptin"/>
    <property type="match status" value="1"/>
</dbReference>
<dbReference type="InterPro" id="IPR000036">
    <property type="entry name" value="Peptidase_A26_omptin"/>
</dbReference>
<gene>
    <name evidence="1" type="ORF">G1S28_16980</name>
</gene>
<dbReference type="Gene3D" id="2.40.128.90">
    <property type="entry name" value="OMPT-like"/>
    <property type="match status" value="1"/>
</dbReference>